<evidence type="ECO:0000313" key="2">
    <source>
        <dbReference type="Proteomes" id="UP000242699"/>
    </source>
</evidence>
<gene>
    <name evidence="1" type="ORF">C7B43_03630</name>
</gene>
<accession>A0A2T2X8Z2</accession>
<evidence type="ECO:0000313" key="1">
    <source>
        <dbReference type="EMBL" id="PSR30955.1"/>
    </source>
</evidence>
<dbReference type="EMBL" id="PXYT01000005">
    <property type="protein sequence ID" value="PSR30955.1"/>
    <property type="molecule type" value="Genomic_DNA"/>
</dbReference>
<dbReference type="Proteomes" id="UP000242699">
    <property type="component" value="Unassembled WGS sequence"/>
</dbReference>
<comment type="caution">
    <text evidence="1">The sequence shown here is derived from an EMBL/GenBank/DDBJ whole genome shotgun (WGS) entry which is preliminary data.</text>
</comment>
<proteinExistence type="predicted"/>
<dbReference type="AlphaFoldDB" id="A0A2T2X8Z2"/>
<organism evidence="1 2">
    <name type="scientific">Sulfobacillus benefaciens</name>
    <dbReference type="NCBI Taxonomy" id="453960"/>
    <lineage>
        <taxon>Bacteria</taxon>
        <taxon>Bacillati</taxon>
        <taxon>Bacillota</taxon>
        <taxon>Clostridia</taxon>
        <taxon>Eubacteriales</taxon>
        <taxon>Clostridiales Family XVII. Incertae Sedis</taxon>
        <taxon>Sulfobacillus</taxon>
    </lineage>
</organism>
<name>A0A2T2X8Z2_9FIRM</name>
<protein>
    <submittedName>
        <fullName evidence="1">Uncharacterized protein</fullName>
    </submittedName>
</protein>
<reference evidence="1 2" key="1">
    <citation type="journal article" date="2014" name="BMC Genomics">
        <title>Comparison of environmental and isolate Sulfobacillus genomes reveals diverse carbon, sulfur, nitrogen, and hydrogen metabolisms.</title>
        <authorList>
            <person name="Justice N.B."/>
            <person name="Norman A."/>
            <person name="Brown C.T."/>
            <person name="Singh A."/>
            <person name="Thomas B.C."/>
            <person name="Banfield J.F."/>
        </authorList>
    </citation>
    <scope>NUCLEOTIDE SEQUENCE [LARGE SCALE GENOMIC DNA]</scope>
    <source>
        <strain evidence="1">AMDSBA1</strain>
    </source>
</reference>
<sequence>MSSCVYPDDLSAKTGFLLARVKCRRGVEGLGSIRRRSRDAGAIAPTVESVCKLVKIEELLMGASAPVKWAINHRFRVADSGIDPPEHMCGLGIVTAGHSMIGLKDTPCPPG</sequence>